<comment type="caution">
    <text evidence="1">The sequence shown here is derived from an EMBL/GenBank/DDBJ whole genome shotgun (WGS) entry which is preliminary data.</text>
</comment>
<dbReference type="EMBL" id="PVBT01000002">
    <property type="protein sequence ID" value="PRD55473.1"/>
    <property type="molecule type" value="Genomic_DNA"/>
</dbReference>
<name>A0A2S9JQF6_9HYPH</name>
<keyword evidence="2" id="KW-1185">Reference proteome</keyword>
<protein>
    <submittedName>
        <fullName evidence="1">Uncharacterized protein</fullName>
    </submittedName>
</protein>
<organism evidence="1 2">
    <name type="scientific">Phyllobacterium myrsinacearum</name>
    <dbReference type="NCBI Taxonomy" id="28101"/>
    <lineage>
        <taxon>Bacteria</taxon>
        <taxon>Pseudomonadati</taxon>
        <taxon>Pseudomonadota</taxon>
        <taxon>Alphaproteobacteria</taxon>
        <taxon>Hyphomicrobiales</taxon>
        <taxon>Phyllobacteriaceae</taxon>
        <taxon>Phyllobacterium</taxon>
    </lineage>
</organism>
<gene>
    <name evidence="1" type="ORF">C5750_10005</name>
</gene>
<accession>A0A2S9JQF6</accession>
<reference evidence="1 2" key="1">
    <citation type="submission" date="2018-02" db="EMBL/GenBank/DDBJ databases">
        <title>The draft genome of Phyllobacterium myrsinacearum DSM5892.</title>
        <authorList>
            <person name="Li L."/>
            <person name="Liu L."/>
            <person name="Zhang X."/>
            <person name="Wang T."/>
        </authorList>
    </citation>
    <scope>NUCLEOTIDE SEQUENCE [LARGE SCALE GENOMIC DNA]</scope>
    <source>
        <strain evidence="1 2">DSM 5892</strain>
    </source>
</reference>
<evidence type="ECO:0000313" key="1">
    <source>
        <dbReference type="EMBL" id="PRD55473.1"/>
    </source>
</evidence>
<dbReference type="Proteomes" id="UP000238563">
    <property type="component" value="Unassembled WGS sequence"/>
</dbReference>
<evidence type="ECO:0000313" key="2">
    <source>
        <dbReference type="Proteomes" id="UP000238563"/>
    </source>
</evidence>
<sequence length="85" mass="9604">MAGHRAMRADLTEKCRKRFANQISISGKIIETDAVKRAGAAILDQKMARIGPMVHIVHNFFDVFVKFACRANSPKMLLYPEFNPI</sequence>
<dbReference type="AlphaFoldDB" id="A0A2S9JQF6"/>
<proteinExistence type="predicted"/>